<comment type="caution">
    <text evidence="3">The sequence shown here is derived from an EMBL/GenBank/DDBJ whole genome shotgun (WGS) entry which is preliminary data.</text>
</comment>
<name>A0A090VKI2_9FLAO</name>
<dbReference type="EMBL" id="PVEO01000003">
    <property type="protein sequence ID" value="PQV49668.1"/>
    <property type="molecule type" value="Genomic_DNA"/>
</dbReference>
<dbReference type="PANTHER" id="PTHR30160:SF22">
    <property type="entry name" value="LIPOPOLYSACCHARIDE CORE BIOSYNTHESIS PROTEIN"/>
    <property type="match status" value="1"/>
</dbReference>
<dbReference type="Proteomes" id="UP000030184">
    <property type="component" value="Unassembled WGS sequence"/>
</dbReference>
<dbReference type="InterPro" id="IPR002201">
    <property type="entry name" value="Glyco_trans_9"/>
</dbReference>
<dbReference type="CDD" id="cd03789">
    <property type="entry name" value="GT9_LPS_heptosyltransferase"/>
    <property type="match status" value="1"/>
</dbReference>
<evidence type="ECO:0000313" key="5">
    <source>
        <dbReference type="EMBL" id="PQV49668.1"/>
    </source>
</evidence>
<dbReference type="GO" id="GO:0009244">
    <property type="term" value="P:lipopolysaccharide core region biosynthetic process"/>
    <property type="evidence" value="ECO:0007669"/>
    <property type="project" value="TreeGrafter"/>
</dbReference>
<keyword evidence="7" id="KW-1185">Reference proteome</keyword>
<dbReference type="Pfam" id="PF01075">
    <property type="entry name" value="Glyco_transf_9"/>
    <property type="match status" value="1"/>
</dbReference>
<dbReference type="eggNOG" id="COG0859">
    <property type="taxonomic scope" value="Bacteria"/>
</dbReference>
<reference evidence="5 8" key="2">
    <citation type="submission" date="2018-02" db="EMBL/GenBank/DDBJ databases">
        <title>Genomic Encyclopedia of Archaeal and Bacterial Type Strains, Phase II (KMG-II): from individual species to whole genera.</title>
        <authorList>
            <person name="Goeker M."/>
        </authorList>
    </citation>
    <scope>NUCLEOTIDE SEQUENCE [LARGE SCALE GENOMIC DNA]</scope>
    <source>
        <strain evidence="5 8">DSM 21165</strain>
    </source>
</reference>
<dbReference type="Gene3D" id="3.40.50.2000">
    <property type="entry name" value="Glycogen Phosphorylase B"/>
    <property type="match status" value="2"/>
</dbReference>
<proteinExistence type="predicted"/>
<dbReference type="AlphaFoldDB" id="A0A090VKI2"/>
<sequence length="345" mass="38782">MSQQKKHILVIRLSAMGDVAMTVPVLRALTAQYPELQITVLTKPFFKPFFRDLNTVEVISADVKGQHKGTFGLYKLARTINKTYKFYAIADLHSVLRSKILKQFIKCKRFVSIDKGRSEKKQLTSGKLFKQLKTTPQRYADVFKTLGYPVDLSSPTFPKKRLLNKTLTDILGPKHNGYIGIAPFAAHDGKMYPLALMQDVIKQLSKTYKIVLFGGGKNEEAILRRWEQVHKNTVSIAGKLSLDEELDVVSNLHLMLSMDSGNAHIAAMLGIKVVTVWGVTHPYAGFAPFNQPEDYALLSDRKKYPLIPTSVYGNKLPKGYENVSASILPKTIVDKIETIIFKHSD</sequence>
<gene>
    <name evidence="5" type="ORF">CLV33_103306</name>
    <name evidence="3" type="ORF">JCM19301_3740</name>
    <name evidence="4" type="ORF">JCM19538_2122</name>
</gene>
<evidence type="ECO:0000313" key="4">
    <source>
        <dbReference type="EMBL" id="GAL89133.1"/>
    </source>
</evidence>
<protein>
    <submittedName>
        <fullName evidence="3 4">ADP-heptose</fullName>
    </submittedName>
</protein>
<keyword evidence="2 3" id="KW-0808">Transferase</keyword>
<evidence type="ECO:0000313" key="7">
    <source>
        <dbReference type="Proteomes" id="UP000030184"/>
    </source>
</evidence>
<dbReference type="EMBL" id="BBNR01000001">
    <property type="protein sequence ID" value="GAL65280.1"/>
    <property type="molecule type" value="Genomic_DNA"/>
</dbReference>
<accession>A0A090VKI2</accession>
<evidence type="ECO:0000256" key="1">
    <source>
        <dbReference type="ARBA" id="ARBA00022676"/>
    </source>
</evidence>
<evidence type="ECO:0000313" key="6">
    <source>
        <dbReference type="Proteomes" id="UP000029641"/>
    </source>
</evidence>
<keyword evidence="1" id="KW-0328">Glycosyltransferase</keyword>
<reference evidence="7" key="1">
    <citation type="journal article" date="2014" name="Genome Announc.">
        <title>Draft Genome Sequence of Marine Flavobacterium Jejuia pallidilutea Strain 11shimoA1 and Pigmentation Mutants.</title>
        <authorList>
            <person name="Takatani N."/>
            <person name="Nakanishi M."/>
            <person name="Meirelles P."/>
            <person name="Mino S."/>
            <person name="Suda W."/>
            <person name="Oshima K."/>
            <person name="Hattori M."/>
            <person name="Ohkuma M."/>
            <person name="Hosokawa M."/>
            <person name="Miyashita K."/>
            <person name="Thompson F.L."/>
            <person name="Niwa A."/>
            <person name="Sawabe T."/>
            <person name="Sawabe T."/>
        </authorList>
    </citation>
    <scope>NUCLEOTIDE SEQUENCE [LARGE SCALE GENOMIC DNA]</scope>
    <source>
        <strain evidence="7">JCM 19538</strain>
    </source>
</reference>
<dbReference type="GO" id="GO:0005829">
    <property type="term" value="C:cytosol"/>
    <property type="evidence" value="ECO:0007669"/>
    <property type="project" value="TreeGrafter"/>
</dbReference>
<organism evidence="3 6">
    <name type="scientific">Jejuia pallidilutea</name>
    <dbReference type="NCBI Taxonomy" id="504487"/>
    <lineage>
        <taxon>Bacteria</taxon>
        <taxon>Pseudomonadati</taxon>
        <taxon>Bacteroidota</taxon>
        <taxon>Flavobacteriia</taxon>
        <taxon>Flavobacteriales</taxon>
        <taxon>Flavobacteriaceae</taxon>
        <taxon>Jejuia</taxon>
    </lineage>
</organism>
<dbReference type="Proteomes" id="UP000029641">
    <property type="component" value="Unassembled WGS sequence"/>
</dbReference>
<evidence type="ECO:0000313" key="3">
    <source>
        <dbReference type="EMBL" id="GAL65280.1"/>
    </source>
</evidence>
<dbReference type="RefSeq" id="WP_042240084.1">
    <property type="nucleotide sequence ID" value="NZ_BBNR01000001.1"/>
</dbReference>
<dbReference type="Proteomes" id="UP000251545">
    <property type="component" value="Unassembled WGS sequence"/>
</dbReference>
<dbReference type="SUPFAM" id="SSF53756">
    <property type="entry name" value="UDP-Glycosyltransferase/glycogen phosphorylase"/>
    <property type="match status" value="1"/>
</dbReference>
<evidence type="ECO:0000313" key="8">
    <source>
        <dbReference type="Proteomes" id="UP000251545"/>
    </source>
</evidence>
<dbReference type="PANTHER" id="PTHR30160">
    <property type="entry name" value="TETRAACYLDISACCHARIDE 4'-KINASE-RELATED"/>
    <property type="match status" value="1"/>
</dbReference>
<dbReference type="STRING" id="504487.JCM19538_2122"/>
<evidence type="ECO:0000256" key="2">
    <source>
        <dbReference type="ARBA" id="ARBA00022679"/>
    </source>
</evidence>
<dbReference type="InterPro" id="IPR051199">
    <property type="entry name" value="LPS_LOS_Heptosyltrfase"/>
</dbReference>
<dbReference type="GO" id="GO:0008713">
    <property type="term" value="F:ADP-heptose-lipopolysaccharide heptosyltransferase activity"/>
    <property type="evidence" value="ECO:0007669"/>
    <property type="project" value="TreeGrafter"/>
</dbReference>
<dbReference type="EMBL" id="BBNY01000005">
    <property type="protein sequence ID" value="GAL89133.1"/>
    <property type="molecule type" value="Genomic_DNA"/>
</dbReference>